<sequence length="257" mass="29977">MGWHQIMNVYDWDLGPSRYCLGIRFGHKLKQEHVKLDPRSRMRVNLAAQVLSCTVADMLDEQRDAGEASGTESLSKFIRLMDKFFDCLNVSRLINKTRKKAKDKYINSSDWRFEWLETEFLKFFDDWDAQVNSQENLKADEKARFKLSHQTLVGLRITTMSFIKLGKLLFDDENAEFFLSEKISQDPVEEYFSKQRARGNADEHPDLQMVNRNVLALDVTGDELLKVLNGNVRHNNRKRPTLDVTDMTRLPTKKSKP</sequence>
<dbReference type="AlphaFoldDB" id="A0A7M5VEB6"/>
<evidence type="ECO:0000256" key="1">
    <source>
        <dbReference type="SAM" id="MobiDB-lite"/>
    </source>
</evidence>
<dbReference type="Proteomes" id="UP000594262">
    <property type="component" value="Unplaced"/>
</dbReference>
<accession>A0A7M5VEB6</accession>
<proteinExistence type="predicted"/>
<keyword evidence="4" id="KW-1185">Reference proteome</keyword>
<reference evidence="3" key="1">
    <citation type="submission" date="2021-01" db="UniProtKB">
        <authorList>
            <consortium name="EnsemblMetazoa"/>
        </authorList>
    </citation>
    <scope>IDENTIFICATION</scope>
</reference>
<feature type="domain" description="Transposable element P transposase-like GTP-binding insertion" evidence="2">
    <location>
        <begin position="24"/>
        <end position="100"/>
    </location>
</feature>
<dbReference type="OrthoDB" id="10063305at2759"/>
<evidence type="ECO:0000313" key="3">
    <source>
        <dbReference type="EnsemblMetazoa" id="CLYHEMP008589.1"/>
    </source>
</evidence>
<evidence type="ECO:0000313" key="4">
    <source>
        <dbReference type="Proteomes" id="UP000594262"/>
    </source>
</evidence>
<evidence type="ECO:0000259" key="2">
    <source>
        <dbReference type="Pfam" id="PF21788"/>
    </source>
</evidence>
<organism evidence="3 4">
    <name type="scientific">Clytia hemisphaerica</name>
    <dbReference type="NCBI Taxonomy" id="252671"/>
    <lineage>
        <taxon>Eukaryota</taxon>
        <taxon>Metazoa</taxon>
        <taxon>Cnidaria</taxon>
        <taxon>Hydrozoa</taxon>
        <taxon>Hydroidolina</taxon>
        <taxon>Leptothecata</taxon>
        <taxon>Obeliida</taxon>
        <taxon>Clytiidae</taxon>
        <taxon>Clytia</taxon>
    </lineage>
</organism>
<dbReference type="InterPro" id="IPR048366">
    <property type="entry name" value="TNP-like_GBD"/>
</dbReference>
<dbReference type="EnsemblMetazoa" id="CLYHEMT008589.1">
    <property type="protein sequence ID" value="CLYHEMP008589.1"/>
    <property type="gene ID" value="CLYHEMG008589"/>
</dbReference>
<feature type="region of interest" description="Disordered" evidence="1">
    <location>
        <begin position="235"/>
        <end position="257"/>
    </location>
</feature>
<name>A0A7M5VEB6_9CNID</name>
<dbReference type="Pfam" id="PF21788">
    <property type="entry name" value="TNP-like_GBD"/>
    <property type="match status" value="1"/>
</dbReference>
<protein>
    <recommendedName>
        <fullName evidence="2">Transposable element P transposase-like GTP-binding insertion domain-containing protein</fullName>
    </recommendedName>
</protein>